<dbReference type="GO" id="GO:0003676">
    <property type="term" value="F:nucleic acid binding"/>
    <property type="evidence" value="ECO:0007669"/>
    <property type="project" value="InterPro"/>
</dbReference>
<dbReference type="HOGENOM" id="CLU_079769_1_0_1"/>
<sequence length="168" mass="18545">MEIVFYDLETSMPEGKEQSREILEFGAVVLSAKGLVEVDSYTTPVRPSVMNSRNAAGTSSGALRLLIESMSYCTQAGRIWAGHNICEFDNVRIEEAFASIGRPMPEAAGFIDTLPLLQRTFGQRAGNLKLSTLAAYFSLGKQEHRSLPDVRMNIKVLKRCATVLLLVF</sequence>
<proteinExistence type="predicted"/>
<keyword evidence="3" id="KW-0269">Exonuclease</keyword>
<dbReference type="GO" id="GO:0008408">
    <property type="term" value="F:3'-5' exonuclease activity"/>
    <property type="evidence" value="ECO:0000318"/>
    <property type="project" value="GO_Central"/>
</dbReference>
<accession>D8RB10</accession>
<dbReference type="EMBL" id="GL377575">
    <property type="protein sequence ID" value="EFJ30408.1"/>
    <property type="molecule type" value="Genomic_DNA"/>
</dbReference>
<feature type="domain" description="Exonuclease" evidence="4">
    <location>
        <begin position="2"/>
        <end position="166"/>
    </location>
</feature>
<dbReference type="InterPro" id="IPR012337">
    <property type="entry name" value="RNaseH-like_sf"/>
</dbReference>
<dbReference type="PANTHER" id="PTHR30231:SF4">
    <property type="entry name" value="PROTEIN NEN2"/>
    <property type="match status" value="1"/>
</dbReference>
<dbReference type="AlphaFoldDB" id="D8RB10"/>
<evidence type="ECO:0000259" key="4">
    <source>
        <dbReference type="SMART" id="SM00479"/>
    </source>
</evidence>
<dbReference type="OMA" id="GHNICEF"/>
<dbReference type="SUPFAM" id="SSF53098">
    <property type="entry name" value="Ribonuclease H-like"/>
    <property type="match status" value="1"/>
</dbReference>
<dbReference type="SMART" id="SM00479">
    <property type="entry name" value="EXOIII"/>
    <property type="match status" value="1"/>
</dbReference>
<dbReference type="Gene3D" id="3.30.420.10">
    <property type="entry name" value="Ribonuclease H-like superfamily/Ribonuclease H"/>
    <property type="match status" value="1"/>
</dbReference>
<dbReference type="PANTHER" id="PTHR30231">
    <property type="entry name" value="DNA POLYMERASE III SUBUNIT EPSILON"/>
    <property type="match status" value="1"/>
</dbReference>
<evidence type="ECO:0000313" key="5">
    <source>
        <dbReference type="EMBL" id="EFJ30408.1"/>
    </source>
</evidence>
<dbReference type="Gramene" id="EFJ30408">
    <property type="protein sequence ID" value="EFJ30408"/>
    <property type="gene ID" value="SELMODRAFT_89701"/>
</dbReference>
<keyword evidence="2" id="KW-0378">Hydrolase</keyword>
<dbReference type="InParanoid" id="D8RB10"/>
<evidence type="ECO:0000313" key="6">
    <source>
        <dbReference type="Proteomes" id="UP000001514"/>
    </source>
</evidence>
<name>D8RB10_SELML</name>
<dbReference type="Proteomes" id="UP000001514">
    <property type="component" value="Unassembled WGS sequence"/>
</dbReference>
<evidence type="ECO:0000256" key="1">
    <source>
        <dbReference type="ARBA" id="ARBA00022722"/>
    </source>
</evidence>
<dbReference type="Pfam" id="PF00929">
    <property type="entry name" value="RNase_T"/>
    <property type="match status" value="1"/>
</dbReference>
<dbReference type="InterPro" id="IPR036397">
    <property type="entry name" value="RNaseH_sf"/>
</dbReference>
<dbReference type="CDD" id="cd06127">
    <property type="entry name" value="DEDDh"/>
    <property type="match status" value="1"/>
</dbReference>
<dbReference type="KEGG" id="smo:SELMODRAFT_89701"/>
<protein>
    <recommendedName>
        <fullName evidence="4">Exonuclease domain-containing protein</fullName>
    </recommendedName>
</protein>
<keyword evidence="6" id="KW-1185">Reference proteome</keyword>
<evidence type="ECO:0000256" key="2">
    <source>
        <dbReference type="ARBA" id="ARBA00022801"/>
    </source>
</evidence>
<evidence type="ECO:0000256" key="3">
    <source>
        <dbReference type="ARBA" id="ARBA00022839"/>
    </source>
</evidence>
<dbReference type="InterPro" id="IPR013520">
    <property type="entry name" value="Ribonucl_H"/>
</dbReference>
<gene>
    <name evidence="5" type="ORF">SELMODRAFT_89701</name>
</gene>
<keyword evidence="1" id="KW-0540">Nuclease</keyword>
<organism evidence="6">
    <name type="scientific">Selaginella moellendorffii</name>
    <name type="common">Spikemoss</name>
    <dbReference type="NCBI Taxonomy" id="88036"/>
    <lineage>
        <taxon>Eukaryota</taxon>
        <taxon>Viridiplantae</taxon>
        <taxon>Streptophyta</taxon>
        <taxon>Embryophyta</taxon>
        <taxon>Tracheophyta</taxon>
        <taxon>Lycopodiopsida</taxon>
        <taxon>Selaginellales</taxon>
        <taxon>Selaginellaceae</taxon>
        <taxon>Selaginella</taxon>
    </lineage>
</organism>
<reference evidence="5 6" key="1">
    <citation type="journal article" date="2011" name="Science">
        <title>The Selaginella genome identifies genetic changes associated with the evolution of vascular plants.</title>
        <authorList>
            <person name="Banks J.A."/>
            <person name="Nishiyama T."/>
            <person name="Hasebe M."/>
            <person name="Bowman J.L."/>
            <person name="Gribskov M."/>
            <person name="dePamphilis C."/>
            <person name="Albert V.A."/>
            <person name="Aono N."/>
            <person name="Aoyama T."/>
            <person name="Ambrose B.A."/>
            <person name="Ashton N.W."/>
            <person name="Axtell M.J."/>
            <person name="Barker E."/>
            <person name="Barker M.S."/>
            <person name="Bennetzen J.L."/>
            <person name="Bonawitz N.D."/>
            <person name="Chapple C."/>
            <person name="Cheng C."/>
            <person name="Correa L.G."/>
            <person name="Dacre M."/>
            <person name="DeBarry J."/>
            <person name="Dreyer I."/>
            <person name="Elias M."/>
            <person name="Engstrom E.M."/>
            <person name="Estelle M."/>
            <person name="Feng L."/>
            <person name="Finet C."/>
            <person name="Floyd S.K."/>
            <person name="Frommer W.B."/>
            <person name="Fujita T."/>
            <person name="Gramzow L."/>
            <person name="Gutensohn M."/>
            <person name="Harholt J."/>
            <person name="Hattori M."/>
            <person name="Heyl A."/>
            <person name="Hirai T."/>
            <person name="Hiwatashi Y."/>
            <person name="Ishikawa M."/>
            <person name="Iwata M."/>
            <person name="Karol K.G."/>
            <person name="Koehler B."/>
            <person name="Kolukisaoglu U."/>
            <person name="Kubo M."/>
            <person name="Kurata T."/>
            <person name="Lalonde S."/>
            <person name="Li K."/>
            <person name="Li Y."/>
            <person name="Litt A."/>
            <person name="Lyons E."/>
            <person name="Manning G."/>
            <person name="Maruyama T."/>
            <person name="Michael T.P."/>
            <person name="Mikami K."/>
            <person name="Miyazaki S."/>
            <person name="Morinaga S."/>
            <person name="Murata T."/>
            <person name="Mueller-Roeber B."/>
            <person name="Nelson D.R."/>
            <person name="Obara M."/>
            <person name="Oguri Y."/>
            <person name="Olmstead R.G."/>
            <person name="Onodera N."/>
            <person name="Petersen B.L."/>
            <person name="Pils B."/>
            <person name="Prigge M."/>
            <person name="Rensing S.A."/>
            <person name="Riano-Pachon D.M."/>
            <person name="Roberts A.W."/>
            <person name="Sato Y."/>
            <person name="Scheller H.V."/>
            <person name="Schulz B."/>
            <person name="Schulz C."/>
            <person name="Shakirov E.V."/>
            <person name="Shibagaki N."/>
            <person name="Shinohara N."/>
            <person name="Shippen D.E."/>
            <person name="Soerensen I."/>
            <person name="Sotooka R."/>
            <person name="Sugimoto N."/>
            <person name="Sugita M."/>
            <person name="Sumikawa N."/>
            <person name="Tanurdzic M."/>
            <person name="Theissen G."/>
            <person name="Ulvskov P."/>
            <person name="Wakazuki S."/>
            <person name="Weng J.K."/>
            <person name="Willats W.W."/>
            <person name="Wipf D."/>
            <person name="Wolf P.G."/>
            <person name="Yang L."/>
            <person name="Zimmer A.D."/>
            <person name="Zhu Q."/>
            <person name="Mitros T."/>
            <person name="Hellsten U."/>
            <person name="Loque D."/>
            <person name="Otillar R."/>
            <person name="Salamov A."/>
            <person name="Schmutz J."/>
            <person name="Shapiro H."/>
            <person name="Lindquist E."/>
            <person name="Lucas S."/>
            <person name="Rokhsar D."/>
            <person name="Grigoriev I.V."/>
        </authorList>
    </citation>
    <scope>NUCLEOTIDE SEQUENCE [LARGE SCALE GENOMIC DNA]</scope>
</reference>
<dbReference type="eggNOG" id="ENOG502QPPQ">
    <property type="taxonomic scope" value="Eukaryota"/>
</dbReference>